<organism evidence="2 3">
    <name type="scientific">Phaseolus angularis</name>
    <name type="common">Azuki bean</name>
    <name type="synonym">Vigna angularis</name>
    <dbReference type="NCBI Taxonomy" id="3914"/>
    <lineage>
        <taxon>Eukaryota</taxon>
        <taxon>Viridiplantae</taxon>
        <taxon>Streptophyta</taxon>
        <taxon>Embryophyta</taxon>
        <taxon>Tracheophyta</taxon>
        <taxon>Spermatophyta</taxon>
        <taxon>Magnoliopsida</taxon>
        <taxon>eudicotyledons</taxon>
        <taxon>Gunneridae</taxon>
        <taxon>Pentapetalae</taxon>
        <taxon>rosids</taxon>
        <taxon>fabids</taxon>
        <taxon>Fabales</taxon>
        <taxon>Fabaceae</taxon>
        <taxon>Papilionoideae</taxon>
        <taxon>50 kb inversion clade</taxon>
        <taxon>NPAAA clade</taxon>
        <taxon>indigoferoid/millettioid clade</taxon>
        <taxon>Phaseoleae</taxon>
        <taxon>Vigna</taxon>
    </lineage>
</organism>
<dbReference type="InterPro" id="IPR058352">
    <property type="entry name" value="DUF8039"/>
</dbReference>
<dbReference type="AlphaFoldDB" id="A0A0L9UJF9"/>
<evidence type="ECO:0000313" key="2">
    <source>
        <dbReference type="EMBL" id="KOM43000.1"/>
    </source>
</evidence>
<dbReference type="Pfam" id="PF26133">
    <property type="entry name" value="DUF8039"/>
    <property type="match status" value="1"/>
</dbReference>
<dbReference type="EMBL" id="CM003375">
    <property type="protein sequence ID" value="KOM43000.1"/>
    <property type="molecule type" value="Genomic_DNA"/>
</dbReference>
<gene>
    <name evidence="2" type="ORF">LR48_Vigan05g060400</name>
</gene>
<accession>A0A0L9UJF9</accession>
<dbReference type="Proteomes" id="UP000053144">
    <property type="component" value="Chromosome 5"/>
</dbReference>
<reference evidence="3" key="1">
    <citation type="journal article" date="2015" name="Proc. Natl. Acad. Sci. U.S.A.">
        <title>Genome sequencing of adzuki bean (Vigna angularis) provides insight into high starch and low fat accumulation and domestication.</title>
        <authorList>
            <person name="Yang K."/>
            <person name="Tian Z."/>
            <person name="Chen C."/>
            <person name="Luo L."/>
            <person name="Zhao B."/>
            <person name="Wang Z."/>
            <person name="Yu L."/>
            <person name="Li Y."/>
            <person name="Sun Y."/>
            <person name="Li W."/>
            <person name="Chen Y."/>
            <person name="Li Y."/>
            <person name="Zhang Y."/>
            <person name="Ai D."/>
            <person name="Zhao J."/>
            <person name="Shang C."/>
            <person name="Ma Y."/>
            <person name="Wu B."/>
            <person name="Wang M."/>
            <person name="Gao L."/>
            <person name="Sun D."/>
            <person name="Zhang P."/>
            <person name="Guo F."/>
            <person name="Wang W."/>
            <person name="Li Y."/>
            <person name="Wang J."/>
            <person name="Varshney R.K."/>
            <person name="Wang J."/>
            <person name="Ling H.Q."/>
            <person name="Wan P."/>
        </authorList>
    </citation>
    <scope>NUCLEOTIDE SEQUENCE</scope>
    <source>
        <strain evidence="3">cv. Jingnong 6</strain>
    </source>
</reference>
<dbReference type="PANTHER" id="PTHR33018:SF34">
    <property type="entry name" value="OS02G0472350 PROTEIN"/>
    <property type="match status" value="1"/>
</dbReference>
<evidence type="ECO:0000313" key="3">
    <source>
        <dbReference type="Proteomes" id="UP000053144"/>
    </source>
</evidence>
<dbReference type="PANTHER" id="PTHR33018">
    <property type="entry name" value="OS10G0338966 PROTEIN-RELATED"/>
    <property type="match status" value="1"/>
</dbReference>
<feature type="domain" description="DUF8039" evidence="1">
    <location>
        <begin position="75"/>
        <end position="158"/>
    </location>
</feature>
<sequence length="395" mass="44653">MNVSYNEEQEQRLTQEISKKLRAELRTELYDEVTTEVTDRVMRQFQQQFESYGMRPQPSPVQEPIVPPTAPVVPRDDMDDDSPCLLYVLDGTGTMLVARGTVFKAVTIVHGMELSEDEVKVLVDDIIIPDASISLPTNEIFTMAQAFQTFIAWPKHLVGSVSDSPTYEQEKIHLSKDDPIGALQQLCDIIKDEPMKVEYDANVFGRGFEVPIYLHSQYVGELASGREELNITLIHLWMMYMLGVSNNLGYNDVYGLIDPQVIHEANDFDDITTYLTNRFGTRMMLVRRSTTNGRKLAWVVLKVCFCDSGYHKNRPAIKNNCRRIGLGCSQNRGRKPTYGFGSTTTNVIWWMIIYFKENKNISLAAVQAGTVAIAPGYCFGSEATETVSFNILARL</sequence>
<name>A0A0L9UJF9_PHAAN</name>
<evidence type="ECO:0000259" key="1">
    <source>
        <dbReference type="Pfam" id="PF26133"/>
    </source>
</evidence>
<protein>
    <recommendedName>
        <fullName evidence="1">DUF8039 domain-containing protein</fullName>
    </recommendedName>
</protein>
<dbReference type="Gramene" id="KOM43000">
    <property type="protein sequence ID" value="KOM43000"/>
    <property type="gene ID" value="LR48_Vigan05g060400"/>
</dbReference>
<proteinExistence type="predicted"/>